<dbReference type="InterPro" id="IPR010828">
    <property type="entry name" value="Atf2/Sli1-like"/>
</dbReference>
<dbReference type="Gene3D" id="3.30.559.30">
    <property type="entry name" value="Nonribosomal peptide synthetase, condensation domain"/>
    <property type="match status" value="1"/>
</dbReference>
<evidence type="ECO:0000313" key="1">
    <source>
        <dbReference type="EMBL" id="SCZ89299.1"/>
    </source>
</evidence>
<protein>
    <submittedName>
        <fullName evidence="1">BZ3500_MvSof-1268-A1-R1_Chr1-1g01090 protein</fullName>
    </submittedName>
</protein>
<evidence type="ECO:0000313" key="2">
    <source>
        <dbReference type="Proteomes" id="UP000249723"/>
    </source>
</evidence>
<sequence length="507" mass="55799">MVSTGRELGLYERFSLTRANVSVAPSVVLYASFKSEAESTSGSKAAALERAIGDLLNEFPLLRSRIEGRYTRTPRFVERDATNVSDILDVVRDNDSLARVEGSPSPDEVLTTRLGAGLHQANEMDVSVGPLWKVLHHDRKEEQSIVLVMHHTLSDGLGAKNLFAQIVQRVTRPDETQVQNPSLPISFEHIPQSQEQSVPGLKRMHWSFMAGMMWAEVIRPFLPFRLIASKRATVLPNPPFVPPYQQLTELRIIRLPNELMARIKARARANGVSTLHPVLLTALFASLLSHRNNRDDEKDLMMDEILLETPVSVRDVALGHPITTGNYVAAISTPPSFKAATLSTRFYSLTRSCASYLSSPVERTRAEQMMLTLSLVPDPASAAEAPVEQGTGWETWLRKKMENEVGTWSCTIDASNLGVFPVPKDVAEEIEVLGWAQPGSAMGAAIGSNIMSSPANGGELVVTLCYRRGTIKDALLDHICGNFPRVLERLGRADDSDEGITLADLTK</sequence>
<proteinExistence type="predicted"/>
<dbReference type="PANTHER" id="PTHR28037">
    <property type="entry name" value="ALCOHOL O-ACETYLTRANSFERASE 1-RELATED"/>
    <property type="match status" value="1"/>
</dbReference>
<dbReference type="EMBL" id="FMWP01000013">
    <property type="protein sequence ID" value="SCZ89299.1"/>
    <property type="molecule type" value="Genomic_DNA"/>
</dbReference>
<dbReference type="AlphaFoldDB" id="A0A2X0K9C9"/>
<dbReference type="InterPro" id="IPR023213">
    <property type="entry name" value="CAT-like_dom_sf"/>
</dbReference>
<organism evidence="1 2">
    <name type="scientific">Microbotryum saponariae</name>
    <dbReference type="NCBI Taxonomy" id="289078"/>
    <lineage>
        <taxon>Eukaryota</taxon>
        <taxon>Fungi</taxon>
        <taxon>Dikarya</taxon>
        <taxon>Basidiomycota</taxon>
        <taxon>Pucciniomycotina</taxon>
        <taxon>Microbotryomycetes</taxon>
        <taxon>Microbotryales</taxon>
        <taxon>Microbotryaceae</taxon>
        <taxon>Microbotryum</taxon>
    </lineage>
</organism>
<dbReference type="Pfam" id="PF07247">
    <property type="entry name" value="AATase"/>
    <property type="match status" value="1"/>
</dbReference>
<dbReference type="Proteomes" id="UP000249723">
    <property type="component" value="Unassembled WGS sequence"/>
</dbReference>
<dbReference type="SUPFAM" id="SSF52777">
    <property type="entry name" value="CoA-dependent acyltransferases"/>
    <property type="match status" value="1"/>
</dbReference>
<dbReference type="InterPro" id="IPR052058">
    <property type="entry name" value="Alcohol_O-acetyltransferase"/>
</dbReference>
<dbReference type="OrthoDB" id="2150604at2759"/>
<dbReference type="PANTHER" id="PTHR28037:SF1">
    <property type="entry name" value="ALCOHOL O-ACETYLTRANSFERASE 1-RELATED"/>
    <property type="match status" value="1"/>
</dbReference>
<keyword evidence="2" id="KW-1185">Reference proteome</keyword>
<reference evidence="2" key="1">
    <citation type="submission" date="2016-10" db="EMBL/GenBank/DDBJ databases">
        <authorList>
            <person name="Jeantristanb JTB J.-T."/>
            <person name="Ricardo R."/>
        </authorList>
    </citation>
    <scope>NUCLEOTIDE SEQUENCE [LARGE SCALE GENOMIC DNA]</scope>
</reference>
<dbReference type="STRING" id="289078.A0A2X0K9C9"/>
<dbReference type="Gene3D" id="3.30.559.10">
    <property type="entry name" value="Chloramphenicol acetyltransferase-like domain"/>
    <property type="match status" value="1"/>
</dbReference>
<gene>
    <name evidence="1" type="ORF">BZ3500_MVSOF-1268-A1-R1_CHR1-1G01090</name>
</gene>
<accession>A0A2X0K9C9</accession>
<name>A0A2X0K9C9_9BASI</name>